<sequence>MIAGCRVRNGLISLGSKVRVLRGKSKDVVFTGKLSSLKNRKKEVTEMRKDTECGMAFEDWEGFEVGDQVQCFDEISEKRQL</sequence>
<name>A0ACC3DDE2_9PEZI</name>
<comment type="caution">
    <text evidence="1">The sequence shown here is derived from an EMBL/GenBank/DDBJ whole genome shotgun (WGS) entry which is preliminary data.</text>
</comment>
<gene>
    <name evidence="1" type="ORF">LTS18_002615</name>
</gene>
<dbReference type="EMBL" id="JAWDJW010006331">
    <property type="protein sequence ID" value="KAK3065618.1"/>
    <property type="molecule type" value="Genomic_DNA"/>
</dbReference>
<evidence type="ECO:0000313" key="1">
    <source>
        <dbReference type="EMBL" id="KAK3065618.1"/>
    </source>
</evidence>
<accession>A0ACC3DDE2</accession>
<reference evidence="1" key="1">
    <citation type="submission" date="2024-09" db="EMBL/GenBank/DDBJ databases">
        <title>Black Yeasts Isolated from many extreme environments.</title>
        <authorList>
            <person name="Coleine C."/>
            <person name="Stajich J.E."/>
            <person name="Selbmann L."/>
        </authorList>
    </citation>
    <scope>NUCLEOTIDE SEQUENCE</scope>
    <source>
        <strain evidence="1">CCFEE 5737</strain>
    </source>
</reference>
<dbReference type="Proteomes" id="UP001186974">
    <property type="component" value="Unassembled WGS sequence"/>
</dbReference>
<keyword evidence="2" id="KW-1185">Reference proteome</keyword>
<protein>
    <submittedName>
        <fullName evidence="1">Uncharacterized protein</fullName>
    </submittedName>
</protein>
<organism evidence="1 2">
    <name type="scientific">Coniosporium uncinatum</name>
    <dbReference type="NCBI Taxonomy" id="93489"/>
    <lineage>
        <taxon>Eukaryota</taxon>
        <taxon>Fungi</taxon>
        <taxon>Dikarya</taxon>
        <taxon>Ascomycota</taxon>
        <taxon>Pezizomycotina</taxon>
        <taxon>Dothideomycetes</taxon>
        <taxon>Dothideomycetes incertae sedis</taxon>
        <taxon>Coniosporium</taxon>
    </lineage>
</organism>
<proteinExistence type="predicted"/>
<evidence type="ECO:0000313" key="2">
    <source>
        <dbReference type="Proteomes" id="UP001186974"/>
    </source>
</evidence>